<gene>
    <name evidence="1" type="ORF">K8V15_09595</name>
</gene>
<reference evidence="1" key="1">
    <citation type="journal article" date="2021" name="PeerJ">
        <title>Extensive microbial diversity within the chicken gut microbiome revealed by metagenomics and culture.</title>
        <authorList>
            <person name="Gilroy R."/>
            <person name="Ravi A."/>
            <person name="Getino M."/>
            <person name="Pursley I."/>
            <person name="Horton D.L."/>
            <person name="Alikhan N.F."/>
            <person name="Baker D."/>
            <person name="Gharbi K."/>
            <person name="Hall N."/>
            <person name="Watson M."/>
            <person name="Adriaenssens E.M."/>
            <person name="Foster-Nyarko E."/>
            <person name="Jarju S."/>
            <person name="Secka A."/>
            <person name="Antonio M."/>
            <person name="Oren A."/>
            <person name="Chaudhuri R.R."/>
            <person name="La Ragione R."/>
            <person name="Hildebrand F."/>
            <person name="Pallen M.J."/>
        </authorList>
    </citation>
    <scope>NUCLEOTIDE SEQUENCE</scope>
    <source>
        <strain evidence="1">ChiGjej3B3-7470</strain>
    </source>
</reference>
<protein>
    <recommendedName>
        <fullName evidence="3">CsbD family protein</fullName>
    </recommendedName>
</protein>
<organism evidence="1 2">
    <name type="scientific">Tessaracoccus flavescens</name>
    <dbReference type="NCBI Taxonomy" id="399497"/>
    <lineage>
        <taxon>Bacteria</taxon>
        <taxon>Bacillati</taxon>
        <taxon>Actinomycetota</taxon>
        <taxon>Actinomycetes</taxon>
        <taxon>Propionibacteriales</taxon>
        <taxon>Propionibacteriaceae</taxon>
        <taxon>Tessaracoccus</taxon>
    </lineage>
</organism>
<sequence length="78" mass="8795">MGFGEEIKETIGKAKEGLGDLVGNDELRRDGQQDRIEANAEEVVNDVRDRVDERAADHKGSFADKVEDIKDDLTRDHR</sequence>
<dbReference type="Proteomes" id="UP000712713">
    <property type="component" value="Unassembled WGS sequence"/>
</dbReference>
<dbReference type="InterPro" id="IPR036629">
    <property type="entry name" value="YjbJ_sf"/>
</dbReference>
<accession>A0A921JRI3</accession>
<evidence type="ECO:0008006" key="3">
    <source>
        <dbReference type="Google" id="ProtNLM"/>
    </source>
</evidence>
<dbReference type="AlphaFoldDB" id="A0A921JRI3"/>
<evidence type="ECO:0000313" key="2">
    <source>
        <dbReference type="Proteomes" id="UP000712713"/>
    </source>
</evidence>
<proteinExistence type="predicted"/>
<evidence type="ECO:0000313" key="1">
    <source>
        <dbReference type="EMBL" id="HJE52206.1"/>
    </source>
</evidence>
<dbReference type="Gene3D" id="1.10.1470.10">
    <property type="entry name" value="YjbJ"/>
    <property type="match status" value="1"/>
</dbReference>
<comment type="caution">
    <text evidence="1">The sequence shown here is derived from an EMBL/GenBank/DDBJ whole genome shotgun (WGS) entry which is preliminary data.</text>
</comment>
<name>A0A921JRI3_9ACTN</name>
<dbReference type="SUPFAM" id="SSF69047">
    <property type="entry name" value="Hypothetical protein YjbJ"/>
    <property type="match status" value="1"/>
</dbReference>
<reference evidence="1" key="2">
    <citation type="submission" date="2021-09" db="EMBL/GenBank/DDBJ databases">
        <authorList>
            <person name="Gilroy R."/>
        </authorList>
    </citation>
    <scope>NUCLEOTIDE SEQUENCE</scope>
    <source>
        <strain evidence="1">ChiGjej3B3-7470</strain>
    </source>
</reference>
<dbReference type="EMBL" id="DYZF01000244">
    <property type="protein sequence ID" value="HJE52206.1"/>
    <property type="molecule type" value="Genomic_DNA"/>
</dbReference>